<feature type="domain" description="Outer membrane channel protein CpnT-like N-terminal" evidence="2">
    <location>
        <begin position="5"/>
        <end position="140"/>
    </location>
</feature>
<dbReference type="EMBL" id="JAYKYQ010000008">
    <property type="protein sequence ID" value="MEB3512520.1"/>
    <property type="molecule type" value="Genomic_DNA"/>
</dbReference>
<feature type="compositionally biased region" description="Low complexity" evidence="1">
    <location>
        <begin position="351"/>
        <end position="360"/>
    </location>
</feature>
<evidence type="ECO:0000259" key="2">
    <source>
        <dbReference type="Pfam" id="PF25547"/>
    </source>
</evidence>
<gene>
    <name evidence="3" type="ORF">U3653_21020</name>
</gene>
<reference evidence="3 4" key="1">
    <citation type="submission" date="2023-12" db="EMBL/GenBank/DDBJ databases">
        <title>novel species in genus Nocarida.</title>
        <authorList>
            <person name="Li Z."/>
        </authorList>
    </citation>
    <scope>NUCLEOTIDE SEQUENCE [LARGE SCALE GENOMIC DNA]</scope>
    <source>
        <strain evidence="3 4">CDC186</strain>
    </source>
</reference>
<feature type="compositionally biased region" description="Pro residues" evidence="1">
    <location>
        <begin position="336"/>
        <end position="348"/>
    </location>
</feature>
<feature type="non-terminal residue" evidence="3">
    <location>
        <position position="465"/>
    </location>
</feature>
<organism evidence="3 4">
    <name type="scientific">Nocardia implantans</name>
    <dbReference type="NCBI Taxonomy" id="3108168"/>
    <lineage>
        <taxon>Bacteria</taxon>
        <taxon>Bacillati</taxon>
        <taxon>Actinomycetota</taxon>
        <taxon>Actinomycetes</taxon>
        <taxon>Mycobacteriales</taxon>
        <taxon>Nocardiaceae</taxon>
        <taxon>Nocardia</taxon>
    </lineage>
</organism>
<dbReference type="Pfam" id="PF25547">
    <property type="entry name" value="WXG100_2"/>
    <property type="match status" value="1"/>
</dbReference>
<feature type="region of interest" description="Disordered" evidence="1">
    <location>
        <begin position="317"/>
        <end position="465"/>
    </location>
</feature>
<evidence type="ECO:0000313" key="3">
    <source>
        <dbReference type="EMBL" id="MEB3512520.1"/>
    </source>
</evidence>
<protein>
    <recommendedName>
        <fullName evidence="2">Outer membrane channel protein CpnT-like N-terminal domain-containing protein</fullName>
    </recommendedName>
</protein>
<accession>A0ABU6AYE7</accession>
<feature type="compositionally biased region" description="Low complexity" evidence="1">
    <location>
        <begin position="325"/>
        <end position="335"/>
    </location>
</feature>
<comment type="caution">
    <text evidence="3">The sequence shown here is derived from an EMBL/GenBank/DDBJ whole genome shotgun (WGS) entry which is preliminary data.</text>
</comment>
<evidence type="ECO:0000313" key="4">
    <source>
        <dbReference type="Proteomes" id="UP001348098"/>
    </source>
</evidence>
<sequence>MTLQIPEAFPDWLVTCVAGHFPCGDEDAARRLGDQWSDTAESCRVLADRHDVAAASERAAIAGMTSDVKTQRNLQLGDDLRNHATYADSMAEQCYRGANDIEFNKLLVIGTGFALLAQLALDAALMAPGVVKAAEDRAAAEASWAAASRRCLLSIKSVGAECAIRRAGIPLAKATAIGAALGAGTGALVNGGAQWWQKNVLHHRDKIEWDQVGDAAVIGGAGGALGARFASRVAPGVNRVIGSIAERSQSNVVRYGAHVTSGLLIGGAGGVAGAAGGLVAQIPLTGHIPKGEDLENALITGFVGGFVGSATVFAQPLPPRPLARPAPGNTNRPGARPTPDPSTPPPGGNGPAPAAPGDGNPPRRPSTPDDGNPPRRPSTPDDGNPPRRPSTPDDGNPPRRPSTPDDGNPPRPNTPKPDEPEPTTPKPDEPEPTTPKPDEPEPTTPKPDEPEPTTPKPDEPEPTTP</sequence>
<dbReference type="PANTHER" id="PTHR24216:SF65">
    <property type="entry name" value="PAXILLIN-LIKE PROTEIN 1"/>
    <property type="match status" value="1"/>
</dbReference>
<proteinExistence type="predicted"/>
<name>A0ABU6AYE7_9NOCA</name>
<keyword evidence="4" id="KW-1185">Reference proteome</keyword>
<dbReference type="PANTHER" id="PTHR24216">
    <property type="entry name" value="PAXILLIN-RELATED"/>
    <property type="match status" value="1"/>
</dbReference>
<dbReference type="Proteomes" id="UP001348098">
    <property type="component" value="Unassembled WGS sequence"/>
</dbReference>
<dbReference type="InterPro" id="IPR057746">
    <property type="entry name" value="CpnT-like_N"/>
</dbReference>
<evidence type="ECO:0000256" key="1">
    <source>
        <dbReference type="SAM" id="MobiDB-lite"/>
    </source>
</evidence>